<sequence length="53" mass="6178">MVSTCCPAPGEDPDGRRLCLEFLSWKLGGGTMRHHKSHCLVWHRFTLRKLRTR</sequence>
<dbReference type="AlphaFoldDB" id="A0A0A9GZI0"/>
<evidence type="ECO:0000313" key="1">
    <source>
        <dbReference type="EMBL" id="JAE27986.1"/>
    </source>
</evidence>
<dbReference type="EMBL" id="GBRH01169910">
    <property type="protein sequence ID" value="JAE27986.1"/>
    <property type="molecule type" value="Transcribed_RNA"/>
</dbReference>
<proteinExistence type="predicted"/>
<accession>A0A0A9GZI0</accession>
<protein>
    <submittedName>
        <fullName evidence="1">Uncharacterized protein</fullName>
    </submittedName>
</protein>
<organism evidence="1">
    <name type="scientific">Arundo donax</name>
    <name type="common">Giant reed</name>
    <name type="synonym">Donax arundinaceus</name>
    <dbReference type="NCBI Taxonomy" id="35708"/>
    <lineage>
        <taxon>Eukaryota</taxon>
        <taxon>Viridiplantae</taxon>
        <taxon>Streptophyta</taxon>
        <taxon>Embryophyta</taxon>
        <taxon>Tracheophyta</taxon>
        <taxon>Spermatophyta</taxon>
        <taxon>Magnoliopsida</taxon>
        <taxon>Liliopsida</taxon>
        <taxon>Poales</taxon>
        <taxon>Poaceae</taxon>
        <taxon>PACMAD clade</taxon>
        <taxon>Arundinoideae</taxon>
        <taxon>Arundineae</taxon>
        <taxon>Arundo</taxon>
    </lineage>
</organism>
<name>A0A0A9GZI0_ARUDO</name>
<reference evidence="1" key="2">
    <citation type="journal article" date="2015" name="Data Brief">
        <title>Shoot transcriptome of the giant reed, Arundo donax.</title>
        <authorList>
            <person name="Barrero R.A."/>
            <person name="Guerrero F.D."/>
            <person name="Moolhuijzen P."/>
            <person name="Goolsby J.A."/>
            <person name="Tidwell J."/>
            <person name="Bellgard S.E."/>
            <person name="Bellgard M.I."/>
        </authorList>
    </citation>
    <scope>NUCLEOTIDE SEQUENCE</scope>
    <source>
        <tissue evidence="1">Shoot tissue taken approximately 20 cm above the soil surface</tissue>
    </source>
</reference>
<reference evidence="1" key="1">
    <citation type="submission" date="2014-09" db="EMBL/GenBank/DDBJ databases">
        <authorList>
            <person name="Magalhaes I.L.F."/>
            <person name="Oliveira U."/>
            <person name="Santos F.R."/>
            <person name="Vidigal T.H.D.A."/>
            <person name="Brescovit A.D."/>
            <person name="Santos A.J."/>
        </authorList>
    </citation>
    <scope>NUCLEOTIDE SEQUENCE</scope>
    <source>
        <tissue evidence="1">Shoot tissue taken approximately 20 cm above the soil surface</tissue>
    </source>
</reference>